<evidence type="ECO:0000313" key="3">
    <source>
        <dbReference type="Proteomes" id="UP000464378"/>
    </source>
</evidence>
<dbReference type="KEGG" id="tim:GMBLW1_51060"/>
<evidence type="ECO:0000313" key="2">
    <source>
        <dbReference type="EMBL" id="VIP04087.1"/>
    </source>
</evidence>
<feature type="transmembrane region" description="Helical" evidence="1">
    <location>
        <begin position="133"/>
        <end position="151"/>
    </location>
</feature>
<keyword evidence="1" id="KW-0812">Transmembrane</keyword>
<dbReference type="EMBL" id="LR593887">
    <property type="protein sequence ID" value="VTS05541.1"/>
    <property type="molecule type" value="Genomic_DNA"/>
</dbReference>
<dbReference type="RefSeq" id="WP_162659215.1">
    <property type="nucleotide sequence ID" value="NZ_LR593887.1"/>
</dbReference>
<dbReference type="InParanoid" id="A0A6C2YRV8"/>
<accession>A0A6C2YRV8</accession>
<evidence type="ECO:0000256" key="1">
    <source>
        <dbReference type="SAM" id="Phobius"/>
    </source>
</evidence>
<keyword evidence="1" id="KW-1133">Transmembrane helix</keyword>
<reference evidence="2" key="1">
    <citation type="submission" date="2019-04" db="EMBL/GenBank/DDBJ databases">
        <authorList>
            <consortium name="Science for Life Laboratories"/>
        </authorList>
    </citation>
    <scope>NUCLEOTIDE SEQUENCE</scope>
    <source>
        <strain evidence="2">MBLW1</strain>
    </source>
</reference>
<name>A0A6C2YRV8_9BACT</name>
<keyword evidence="1" id="KW-0472">Membrane</keyword>
<gene>
    <name evidence="2" type="ORF">GMBLW1_51060</name>
</gene>
<proteinExistence type="predicted"/>
<sequence length="171" mass="18125">MPDDTTPNGSSTPQAAFTGLAIIYAALMGGLLVISGMSLLLVSAGILQPEPMEPMVLWIMRGVTLIVSMVGALGVFVLIPMLVPIRLDFAKPMPLIDQLVPQMLNQRIMMAALVEAGGVIGATFHMVTGDPALLAAPVASLLLLALIFPTTDRLARQAEILARRAEEQLPE</sequence>
<feature type="transmembrane region" description="Helical" evidence="1">
    <location>
        <begin position="21"/>
        <end position="46"/>
    </location>
</feature>
<dbReference type="AlphaFoldDB" id="A0A6C2YRV8"/>
<protein>
    <submittedName>
        <fullName evidence="2">Uncharacterized protein</fullName>
    </submittedName>
</protein>
<feature type="transmembrane region" description="Helical" evidence="1">
    <location>
        <begin position="58"/>
        <end position="87"/>
    </location>
</feature>
<dbReference type="Proteomes" id="UP000464378">
    <property type="component" value="Chromosome"/>
</dbReference>
<dbReference type="EMBL" id="LR586016">
    <property type="protein sequence ID" value="VIP04087.1"/>
    <property type="molecule type" value="Genomic_DNA"/>
</dbReference>
<keyword evidence="3" id="KW-1185">Reference proteome</keyword>
<organism evidence="2">
    <name type="scientific">Tuwongella immobilis</name>
    <dbReference type="NCBI Taxonomy" id="692036"/>
    <lineage>
        <taxon>Bacteria</taxon>
        <taxon>Pseudomonadati</taxon>
        <taxon>Planctomycetota</taxon>
        <taxon>Planctomycetia</taxon>
        <taxon>Gemmatales</taxon>
        <taxon>Gemmataceae</taxon>
        <taxon>Tuwongella</taxon>
    </lineage>
</organism>